<evidence type="ECO:0000256" key="1">
    <source>
        <dbReference type="PROSITE-ProRule" id="PRU01373"/>
    </source>
</evidence>
<dbReference type="PROSITE" id="PS52029">
    <property type="entry name" value="LD_TPASE"/>
    <property type="match status" value="1"/>
</dbReference>
<proteinExistence type="predicted"/>
<comment type="pathway">
    <text evidence="1">Cell wall biogenesis; peptidoglycan biosynthesis.</text>
</comment>
<accession>A0A975CF49</accession>
<feature type="active site" description="Nucleophile" evidence="1">
    <location>
        <position position="182"/>
    </location>
</feature>
<keyword evidence="5" id="KW-1185">Reference proteome</keyword>
<feature type="chain" id="PRO_5037169769" evidence="2">
    <location>
        <begin position="33"/>
        <end position="237"/>
    </location>
</feature>
<reference evidence="4" key="1">
    <citation type="submission" date="2021-03" db="EMBL/GenBank/DDBJ databases">
        <title>Ottowia sp. 27C isolated from the cloaca of a Giant Asian pond turtle (Heosemys grandis).</title>
        <authorList>
            <person name="Spergser J."/>
            <person name="Busse H.-J."/>
        </authorList>
    </citation>
    <scope>NUCLEOTIDE SEQUENCE</scope>
    <source>
        <strain evidence="4">27C</strain>
    </source>
</reference>
<evidence type="ECO:0000313" key="5">
    <source>
        <dbReference type="Proteomes" id="UP000663903"/>
    </source>
</evidence>
<sequence length="237" mass="24923">MPLLHVSAAGVPRFLQAALGVAALALTLQASAVNAGDAGTGAAPLPPASLTAERFAHDVVRSADAGGRTFGIIDKPAATLWVFDAQGRLLASTPVLVGEATGDVAPPDIGTRPLSRVKKHEKITAAGRYITEAGNNHKSEDIVWLDYDSALSMHRVRNVPGEGRARRLQTPTVADNRISFGCVNIPDSFYDRYIDPLFSQTSGVVYVLPETKPLASVFPFATETGPALASVTAQPGR</sequence>
<evidence type="ECO:0000256" key="2">
    <source>
        <dbReference type="SAM" id="SignalP"/>
    </source>
</evidence>
<protein>
    <submittedName>
        <fullName evidence="4">L,D-transpeptidase</fullName>
    </submittedName>
</protein>
<keyword evidence="1" id="KW-0573">Peptidoglycan synthesis</keyword>
<dbReference type="GO" id="GO:0071555">
    <property type="term" value="P:cell wall organization"/>
    <property type="evidence" value="ECO:0007669"/>
    <property type="project" value="UniProtKB-UniRule"/>
</dbReference>
<gene>
    <name evidence="4" type="ORF">J1M35_16575</name>
</gene>
<keyword evidence="1" id="KW-0133">Cell shape</keyword>
<feature type="domain" description="L,D-TPase catalytic" evidence="3">
    <location>
        <begin position="69"/>
        <end position="208"/>
    </location>
</feature>
<dbReference type="InterPro" id="IPR005490">
    <property type="entry name" value="LD_TPept_cat_dom"/>
</dbReference>
<dbReference type="AlphaFoldDB" id="A0A975CF49"/>
<dbReference type="RefSeq" id="WP_208008246.1">
    <property type="nucleotide sequence ID" value="NZ_CP071796.1"/>
</dbReference>
<keyword evidence="1" id="KW-0961">Cell wall biogenesis/degradation</keyword>
<name>A0A975CF49_9BURK</name>
<dbReference type="GO" id="GO:0009252">
    <property type="term" value="P:peptidoglycan biosynthetic process"/>
    <property type="evidence" value="ECO:0007669"/>
    <property type="project" value="UniProtKB-KW"/>
</dbReference>
<dbReference type="EMBL" id="CP071796">
    <property type="protein sequence ID" value="QTD44682.1"/>
    <property type="molecule type" value="Genomic_DNA"/>
</dbReference>
<keyword evidence="2" id="KW-0732">Signal</keyword>
<feature type="active site" description="Proton donor/acceptor" evidence="1">
    <location>
        <position position="154"/>
    </location>
</feature>
<dbReference type="KEGG" id="otd:J1M35_16575"/>
<dbReference type="GO" id="GO:0008360">
    <property type="term" value="P:regulation of cell shape"/>
    <property type="evidence" value="ECO:0007669"/>
    <property type="project" value="UniProtKB-UniRule"/>
</dbReference>
<feature type="signal peptide" evidence="2">
    <location>
        <begin position="1"/>
        <end position="32"/>
    </location>
</feature>
<dbReference type="Proteomes" id="UP000663903">
    <property type="component" value="Chromosome"/>
</dbReference>
<evidence type="ECO:0000313" key="4">
    <source>
        <dbReference type="EMBL" id="QTD44682.1"/>
    </source>
</evidence>
<evidence type="ECO:0000259" key="3">
    <source>
        <dbReference type="PROSITE" id="PS52029"/>
    </source>
</evidence>
<organism evidence="4 5">
    <name type="scientific">Ottowia testudinis</name>
    <dbReference type="NCBI Taxonomy" id="2816950"/>
    <lineage>
        <taxon>Bacteria</taxon>
        <taxon>Pseudomonadati</taxon>
        <taxon>Pseudomonadota</taxon>
        <taxon>Betaproteobacteria</taxon>
        <taxon>Burkholderiales</taxon>
        <taxon>Comamonadaceae</taxon>
        <taxon>Ottowia</taxon>
    </lineage>
</organism>
<dbReference type="GO" id="GO:0016740">
    <property type="term" value="F:transferase activity"/>
    <property type="evidence" value="ECO:0007669"/>
    <property type="project" value="InterPro"/>
</dbReference>